<feature type="transmembrane region" description="Helical" evidence="7">
    <location>
        <begin position="409"/>
        <end position="430"/>
    </location>
</feature>
<keyword evidence="9" id="KW-1185">Reference proteome</keyword>
<dbReference type="InterPro" id="IPR006043">
    <property type="entry name" value="NCS2"/>
</dbReference>
<comment type="subcellular location">
    <subcellularLocation>
        <location evidence="1">Membrane</location>
        <topology evidence="1">Multi-pass membrane protein</topology>
    </subcellularLocation>
</comment>
<name>A0ABR9ULA0_9CHRO</name>
<keyword evidence="3" id="KW-0813">Transport</keyword>
<feature type="transmembrane region" description="Helical" evidence="7">
    <location>
        <begin position="221"/>
        <end position="240"/>
    </location>
</feature>
<dbReference type="Pfam" id="PF00860">
    <property type="entry name" value="Xan_ur_permease"/>
    <property type="match status" value="1"/>
</dbReference>
<feature type="transmembrane region" description="Helical" evidence="7">
    <location>
        <begin position="195"/>
        <end position="214"/>
    </location>
</feature>
<keyword evidence="5 7" id="KW-1133">Transmembrane helix</keyword>
<evidence type="ECO:0000256" key="1">
    <source>
        <dbReference type="ARBA" id="ARBA00004141"/>
    </source>
</evidence>
<feature type="transmembrane region" description="Helical" evidence="7">
    <location>
        <begin position="436"/>
        <end position="456"/>
    </location>
</feature>
<sequence>MTVEVAPKTIDKNSDKNSSNLIFGLEDNPPFRTAILVALQHVCVIFVPSVTPAILIGRALNLDATSISYIIGMTLLVAGFATFVQARRIGPIGSGLLSIQGPSFAFLPPIFSIIATMSAAGSTPEQTLALILGLGFFGSFIQIILSRFLHFAQIIFPPIVTGTAVTLIGLTLIRFGMHDMAGGDPAQQAGDYGSLRYWAVSIPVFLIVAICSANSNRFLRMGSVIIGLLVGAIIAVVMGMTDFSQIGSIPMFNIPIPFRFGLSFDLAAFIPFAIIYFATSLEVIGDITATSMVTGEPIQGSKYIKRLKGGLLGDGFNSFIASCCSTLPTVTLSQNNGIIQLTGVGSRYIGFYVAGILVFLGLFPIIGAILTAIPTPVFGAAIMLMFGTVAVAGFNILREINMTNRSLVIVGASLAAGLGVTFVPDALAGFPEQIRSILESGISVGSLCALILNLVLPKSTEDRMVQEPAIPDSETSSLTEVN</sequence>
<feature type="transmembrane region" description="Helical" evidence="7">
    <location>
        <begin position="35"/>
        <end position="60"/>
    </location>
</feature>
<feature type="transmembrane region" description="Helical" evidence="7">
    <location>
        <begin position="349"/>
        <end position="371"/>
    </location>
</feature>
<dbReference type="PANTHER" id="PTHR42810">
    <property type="entry name" value="PURINE PERMEASE C1399.01C-RELATED"/>
    <property type="match status" value="1"/>
</dbReference>
<feature type="transmembrane region" description="Helical" evidence="7">
    <location>
        <begin position="66"/>
        <end position="84"/>
    </location>
</feature>
<comment type="caution">
    <text evidence="8">The sequence shown here is derived from an EMBL/GenBank/DDBJ whole genome shotgun (WGS) entry which is preliminary data.</text>
</comment>
<evidence type="ECO:0000313" key="9">
    <source>
        <dbReference type="Proteomes" id="UP000651156"/>
    </source>
</evidence>
<evidence type="ECO:0000313" key="8">
    <source>
        <dbReference type="EMBL" id="MBE9189061.1"/>
    </source>
</evidence>
<protein>
    <submittedName>
        <fullName evidence="8">Purine permease</fullName>
    </submittedName>
</protein>
<reference evidence="8 9" key="1">
    <citation type="submission" date="2020-10" db="EMBL/GenBank/DDBJ databases">
        <authorList>
            <person name="Castelo-Branco R."/>
            <person name="Eusebio N."/>
            <person name="Adriana R."/>
            <person name="Vieira A."/>
            <person name="Brugerolle De Fraissinette N."/>
            <person name="Rezende De Castro R."/>
            <person name="Schneider M.P."/>
            <person name="Vasconcelos V."/>
            <person name="Leao P.N."/>
        </authorList>
    </citation>
    <scope>NUCLEOTIDE SEQUENCE [LARGE SCALE GENOMIC DNA]</scope>
    <source>
        <strain evidence="8 9">LEGE 06123</strain>
    </source>
</reference>
<proteinExistence type="inferred from homology"/>
<dbReference type="NCBIfam" id="TIGR00801">
    <property type="entry name" value="ncs2"/>
    <property type="match status" value="1"/>
</dbReference>
<evidence type="ECO:0000256" key="3">
    <source>
        <dbReference type="ARBA" id="ARBA00022448"/>
    </source>
</evidence>
<feature type="transmembrane region" description="Helical" evidence="7">
    <location>
        <begin position="377"/>
        <end position="397"/>
    </location>
</feature>
<organism evidence="8 9">
    <name type="scientific">Gloeocapsopsis crepidinum LEGE 06123</name>
    <dbReference type="NCBI Taxonomy" id="588587"/>
    <lineage>
        <taxon>Bacteria</taxon>
        <taxon>Bacillati</taxon>
        <taxon>Cyanobacteriota</taxon>
        <taxon>Cyanophyceae</taxon>
        <taxon>Oscillatoriophycideae</taxon>
        <taxon>Chroococcales</taxon>
        <taxon>Chroococcaceae</taxon>
        <taxon>Gloeocapsopsis</taxon>
    </lineage>
</organism>
<dbReference type="PANTHER" id="PTHR42810:SF2">
    <property type="entry name" value="PURINE PERMEASE C1399.01C-RELATED"/>
    <property type="match status" value="1"/>
</dbReference>
<keyword evidence="6 7" id="KW-0472">Membrane</keyword>
<feature type="transmembrane region" description="Helical" evidence="7">
    <location>
        <begin position="260"/>
        <end position="278"/>
    </location>
</feature>
<feature type="transmembrane region" description="Helical" evidence="7">
    <location>
        <begin position="104"/>
        <end position="121"/>
    </location>
</feature>
<evidence type="ECO:0000256" key="4">
    <source>
        <dbReference type="ARBA" id="ARBA00022692"/>
    </source>
</evidence>
<comment type="similarity">
    <text evidence="2">Belongs to the nucleobase:cation symporter-2 (NCS2) (TC 2.A.40) family.</text>
</comment>
<feature type="transmembrane region" description="Helical" evidence="7">
    <location>
        <begin position="154"/>
        <end position="175"/>
    </location>
</feature>
<evidence type="ECO:0000256" key="2">
    <source>
        <dbReference type="ARBA" id="ARBA00008821"/>
    </source>
</evidence>
<evidence type="ECO:0000256" key="6">
    <source>
        <dbReference type="ARBA" id="ARBA00023136"/>
    </source>
</evidence>
<evidence type="ECO:0000256" key="5">
    <source>
        <dbReference type="ARBA" id="ARBA00022989"/>
    </source>
</evidence>
<dbReference type="NCBIfam" id="NF037981">
    <property type="entry name" value="NCS2_1"/>
    <property type="match status" value="1"/>
</dbReference>
<dbReference type="RefSeq" id="WP_193930142.1">
    <property type="nucleotide sequence ID" value="NZ_CAWPMZ010000058.1"/>
</dbReference>
<gene>
    <name evidence="8" type="ORF">IQ230_01495</name>
</gene>
<dbReference type="EMBL" id="JADEWN010000002">
    <property type="protein sequence ID" value="MBE9189061.1"/>
    <property type="molecule type" value="Genomic_DNA"/>
</dbReference>
<keyword evidence="4 7" id="KW-0812">Transmembrane</keyword>
<accession>A0ABR9ULA0</accession>
<feature type="transmembrane region" description="Helical" evidence="7">
    <location>
        <begin position="127"/>
        <end position="145"/>
    </location>
</feature>
<dbReference type="InterPro" id="IPR006042">
    <property type="entry name" value="Xan_ur_permease"/>
</dbReference>
<dbReference type="Proteomes" id="UP000651156">
    <property type="component" value="Unassembled WGS sequence"/>
</dbReference>
<evidence type="ECO:0000256" key="7">
    <source>
        <dbReference type="SAM" id="Phobius"/>
    </source>
</evidence>